<feature type="transmembrane region" description="Helical" evidence="2">
    <location>
        <begin position="233"/>
        <end position="254"/>
    </location>
</feature>
<dbReference type="Proteomes" id="UP001596223">
    <property type="component" value="Unassembled WGS sequence"/>
</dbReference>
<evidence type="ECO:0000259" key="3">
    <source>
        <dbReference type="Pfam" id="PF13360"/>
    </source>
</evidence>
<dbReference type="SUPFAM" id="SSF50998">
    <property type="entry name" value="Quinoprotein alcohol dehydrogenase-like"/>
    <property type="match status" value="1"/>
</dbReference>
<protein>
    <submittedName>
        <fullName evidence="4">PQQ-binding-like beta-propeller repeat protein</fullName>
    </submittedName>
</protein>
<dbReference type="RefSeq" id="WP_378601190.1">
    <property type="nucleotide sequence ID" value="NZ_JBHSQN010000002.1"/>
</dbReference>
<feature type="transmembrane region" description="Helical" evidence="2">
    <location>
        <begin position="93"/>
        <end position="116"/>
    </location>
</feature>
<gene>
    <name evidence="4" type="ORF">ACFP3H_06965</name>
</gene>
<feature type="transmembrane region" description="Helical" evidence="2">
    <location>
        <begin position="525"/>
        <end position="546"/>
    </location>
</feature>
<feature type="region of interest" description="Disordered" evidence="1">
    <location>
        <begin position="498"/>
        <end position="517"/>
    </location>
</feature>
<feature type="compositionally biased region" description="Pro residues" evidence="1">
    <location>
        <begin position="502"/>
        <end position="517"/>
    </location>
</feature>
<dbReference type="EMBL" id="JBHSQN010000002">
    <property type="protein sequence ID" value="MFC6010789.1"/>
    <property type="molecule type" value="Genomic_DNA"/>
</dbReference>
<feature type="transmembrane region" description="Helical" evidence="2">
    <location>
        <begin position="59"/>
        <end position="81"/>
    </location>
</feature>
<feature type="transmembrane region" description="Helical" evidence="2">
    <location>
        <begin position="260"/>
        <end position="282"/>
    </location>
</feature>
<feature type="transmembrane region" description="Helical" evidence="2">
    <location>
        <begin position="158"/>
        <end position="180"/>
    </location>
</feature>
<sequence length="1254" mass="134407">MAFSATPHGPGRPNRARGIARQLLDPAVPVIPIRPLTLLDIVVGSARAVVRHWKVSVGFTLAALVAGVAAIMFVTYVLVALAMSAMGSSDDSLTALMVGFGGTVLVVIGAIVAIGIPCDAAINGVVTIAADRAIRGAPVVFAEVFARMRERFWPLCRLMCAFSLLLVVPGWVIPVLALFAGGLPAMLVSMPVVLAGEFAFGILFSLAPIVLMLEDKGVAASLKRSAALAKPSFWRLLGLHSAWLVMVLVVLLLTYCPLGLVLSVIGQATFAMPLYMLAYFAVAMPLFRTAQTLIYTDLLIREGSYGHDLIRELTANAGAPPSNTRVDNSEPIFVLEPFHVARVAGVIAVVLAIVDLPDIAWFIIAAGCAFGEWHTRTKSIPWPPQIREFLVSMRLAEPISASAPERGTDPFGAPSVSTVSLKKSPQPRRVPEQSTPPSRPTPAPATTAANPEPQPITISLVKQQARQTATVRIAEISTPPTPTAGPAKQQPTVTLVKTPPRITNPPHTPNYLVPPSPTPNRRNTVALFTLGIVALLVIAGTTTWWFTHRPPPSPETTQLRSDAQLRYTYPEKPTATWTLDPSRVFKRAQFAAPLPAPTGIPRAGLLDLGDTLITTAYLPNSDRQPELVAIDPASGEIRWTAQVGFDAACASRTIGDLLPCFGKLGMGENRAVGVSFFRMSDGSVDHHLPATGISRVEVVGTDIVTAGYDRLARGTVDDLTASWSVPWKSTDACPGSGDEYSFGATDEFVYFGRDAGAMVLRASDGTQVIPTDATSVAIYPGHGLVAVTCPGGSRTTRSTVVLDSTGEHLRTHTGRGGFAAPLAVADTPGSYLHDGAAYDFATGARQWQLGAGVADIVDDTVVLLGEDTISGIDFHTGATRWTHPFDVVDYYTVPFGWLTDRRHLLFTKDDVLQAIDLRTGVTVWGLRGIEDNPQRAGNGFATTDRDLITYYAPTGESATGATTPTGEAESGLVTRCGKAPELTPVRYRTGTEGLIVRMELRAACPGGDIISTDALRVSITQSDQMVATGIFDFSTAPLALPEPGDTAVRHDFTFPFGAFWRLPNSLGSGTDPGAQQIDSVHDQVVACVDIGTSRGLSEGRTNTGTIAASVATGTVAPVDQERFAFDALRAQADADRPWIHRTLAERWLPQLSSKQVGLVAPDTDGRVLTWSATTILEQHLRLRVQYPEVRLLRSDEWRTFDLRGWWVSVAGATFADPEPANQWCDARGIAIEECFAKLVSDTRDSTGTTRYRRR</sequence>
<keyword evidence="2" id="KW-1133">Transmembrane helix</keyword>
<dbReference type="InterPro" id="IPR011047">
    <property type="entry name" value="Quinoprotein_ADH-like_sf"/>
</dbReference>
<comment type="caution">
    <text evidence="4">The sequence shown here is derived from an EMBL/GenBank/DDBJ whole genome shotgun (WGS) entry which is preliminary data.</text>
</comment>
<keyword evidence="2" id="KW-0812">Transmembrane</keyword>
<name>A0ABW1JNV6_9NOCA</name>
<feature type="domain" description="Pyrrolo-quinoline quinone repeat" evidence="3">
    <location>
        <begin position="837"/>
        <end position="930"/>
    </location>
</feature>
<feature type="region of interest" description="Disordered" evidence="1">
    <location>
        <begin position="401"/>
        <end position="453"/>
    </location>
</feature>
<organism evidence="4 5">
    <name type="scientific">Nocardia lasii</name>
    <dbReference type="NCBI Taxonomy" id="1616107"/>
    <lineage>
        <taxon>Bacteria</taxon>
        <taxon>Bacillati</taxon>
        <taxon>Actinomycetota</taxon>
        <taxon>Actinomycetes</taxon>
        <taxon>Mycobacteriales</taxon>
        <taxon>Nocardiaceae</taxon>
        <taxon>Nocardia</taxon>
    </lineage>
</organism>
<dbReference type="InterPro" id="IPR002372">
    <property type="entry name" value="PQQ_rpt_dom"/>
</dbReference>
<evidence type="ECO:0000256" key="2">
    <source>
        <dbReference type="SAM" id="Phobius"/>
    </source>
</evidence>
<evidence type="ECO:0000256" key="1">
    <source>
        <dbReference type="SAM" id="MobiDB-lite"/>
    </source>
</evidence>
<feature type="transmembrane region" description="Helical" evidence="2">
    <location>
        <begin position="192"/>
        <end position="213"/>
    </location>
</feature>
<dbReference type="Pfam" id="PF13360">
    <property type="entry name" value="PQQ_2"/>
    <property type="match status" value="1"/>
</dbReference>
<accession>A0ABW1JNV6</accession>
<keyword evidence="2" id="KW-0472">Membrane</keyword>
<reference evidence="5" key="1">
    <citation type="journal article" date="2019" name="Int. J. Syst. Evol. Microbiol.">
        <title>The Global Catalogue of Microorganisms (GCM) 10K type strain sequencing project: providing services to taxonomists for standard genome sequencing and annotation.</title>
        <authorList>
            <consortium name="The Broad Institute Genomics Platform"/>
            <consortium name="The Broad Institute Genome Sequencing Center for Infectious Disease"/>
            <person name="Wu L."/>
            <person name="Ma J."/>
        </authorList>
    </citation>
    <scope>NUCLEOTIDE SEQUENCE [LARGE SCALE GENOMIC DNA]</scope>
    <source>
        <strain evidence="5">CCUG 36956</strain>
    </source>
</reference>
<proteinExistence type="predicted"/>
<evidence type="ECO:0000313" key="5">
    <source>
        <dbReference type="Proteomes" id="UP001596223"/>
    </source>
</evidence>
<evidence type="ECO:0000313" key="4">
    <source>
        <dbReference type="EMBL" id="MFC6010789.1"/>
    </source>
</evidence>
<keyword evidence="5" id="KW-1185">Reference proteome</keyword>